<keyword evidence="1" id="KW-0175">Coiled coil</keyword>
<gene>
    <name evidence="4" type="ordered locus">Marky_0632</name>
</gene>
<feature type="domain" description="Cytochrome P460" evidence="3">
    <location>
        <begin position="115"/>
        <end position="209"/>
    </location>
</feature>
<dbReference type="Pfam" id="PF16694">
    <property type="entry name" value="Cytochrome_P460"/>
    <property type="match status" value="1"/>
</dbReference>
<evidence type="ECO:0000259" key="3">
    <source>
        <dbReference type="Pfam" id="PF16694"/>
    </source>
</evidence>
<evidence type="ECO:0000313" key="5">
    <source>
        <dbReference type="Proteomes" id="UP000007030"/>
    </source>
</evidence>
<feature type="transmembrane region" description="Helical" evidence="2">
    <location>
        <begin position="6"/>
        <end position="25"/>
    </location>
</feature>
<dbReference type="Proteomes" id="UP000007030">
    <property type="component" value="Chromosome"/>
</dbReference>
<feature type="coiled-coil region" evidence="1">
    <location>
        <begin position="31"/>
        <end position="65"/>
    </location>
</feature>
<dbReference type="AlphaFoldDB" id="F2NQ71"/>
<dbReference type="InterPro" id="IPR032033">
    <property type="entry name" value="Cytochrome_P460"/>
</dbReference>
<dbReference type="RefSeq" id="WP_013703434.1">
    <property type="nucleotide sequence ID" value="NC_015387.1"/>
</dbReference>
<name>F2NQ71_MARHT</name>
<dbReference type="CDD" id="cd20716">
    <property type="entry name" value="cyt_P460_fam"/>
    <property type="match status" value="1"/>
</dbReference>
<keyword evidence="2" id="KW-0812">Transmembrane</keyword>
<dbReference type="KEGG" id="mhd:Marky_0632"/>
<protein>
    <recommendedName>
        <fullName evidence="3">Cytochrome P460 domain-containing protein</fullName>
    </recommendedName>
</protein>
<evidence type="ECO:0000256" key="1">
    <source>
        <dbReference type="SAM" id="Coils"/>
    </source>
</evidence>
<keyword evidence="2" id="KW-1133">Transmembrane helix</keyword>
<reference evidence="4 5" key="1">
    <citation type="journal article" date="2012" name="Stand. Genomic Sci.">
        <title>Complete genome sequence of the aerobic, heterotroph Marinithermus hydrothermalis type strain (T1(T)) from a deep-sea hydrothermal vent chimney.</title>
        <authorList>
            <person name="Copeland A."/>
            <person name="Gu W."/>
            <person name="Yasawong M."/>
            <person name="Lapidus A."/>
            <person name="Lucas S."/>
            <person name="Deshpande S."/>
            <person name="Pagani I."/>
            <person name="Tapia R."/>
            <person name="Cheng J.F."/>
            <person name="Goodwin L.A."/>
            <person name="Pitluck S."/>
            <person name="Liolios K."/>
            <person name="Ivanova N."/>
            <person name="Mavromatis K."/>
            <person name="Mikhailova N."/>
            <person name="Pati A."/>
            <person name="Chen A."/>
            <person name="Palaniappan K."/>
            <person name="Land M."/>
            <person name="Pan C."/>
            <person name="Brambilla E.M."/>
            <person name="Rohde M."/>
            <person name="Tindall B.J."/>
            <person name="Sikorski J."/>
            <person name="Goker M."/>
            <person name="Detter J.C."/>
            <person name="Bristow J."/>
            <person name="Eisen J.A."/>
            <person name="Markowitz V."/>
            <person name="Hugenholtz P."/>
            <person name="Kyrpides N.C."/>
            <person name="Klenk H.P."/>
            <person name="Woyke T."/>
        </authorList>
    </citation>
    <scope>NUCLEOTIDE SEQUENCE [LARGE SCALE GENOMIC DNA]</scope>
    <source>
        <strain evidence="5">DSM 14884 / JCM 11576 / T1</strain>
    </source>
</reference>
<sequence>MEENRSGWVWIVIAGVGVLGAVLLFNISASLQRTATEVKALSEQVANLEASIGQVRTDLERLQAQASGVGDGIGAQVEPQEMAARVWRLIQSQNYAFSWHYEPGTATDFYEGQPPHGAVLRTFTNAVAYDAVQAEVGAFPPGSVIVKENRTAERDLDSVTVMVKVPGFNPEANDWFWAKYGADGAVQAAGKVEGCIGCHSQAKDNDFVFNATVNPQARR</sequence>
<dbReference type="eggNOG" id="COG3794">
    <property type="taxonomic scope" value="Bacteria"/>
</dbReference>
<keyword evidence="2" id="KW-0472">Membrane</keyword>
<dbReference type="InterPro" id="IPR038142">
    <property type="entry name" value="Cytochrome_P460_sp"/>
</dbReference>
<keyword evidence="5" id="KW-1185">Reference proteome</keyword>
<dbReference type="Gene3D" id="3.50.70.20">
    <property type="entry name" value="Cytochrome P460"/>
    <property type="match status" value="1"/>
</dbReference>
<organism evidence="4 5">
    <name type="scientific">Marinithermus hydrothermalis (strain DSM 14884 / JCM 11576 / T1)</name>
    <dbReference type="NCBI Taxonomy" id="869210"/>
    <lineage>
        <taxon>Bacteria</taxon>
        <taxon>Thermotogati</taxon>
        <taxon>Deinococcota</taxon>
        <taxon>Deinococci</taxon>
        <taxon>Thermales</taxon>
        <taxon>Thermaceae</taxon>
        <taxon>Marinithermus</taxon>
    </lineage>
</organism>
<dbReference type="HOGENOM" id="CLU_1260184_0_0_0"/>
<accession>F2NQ71</accession>
<dbReference type="OrthoDB" id="34250at2"/>
<dbReference type="STRING" id="869210.Marky_0632"/>
<dbReference type="EMBL" id="CP002630">
    <property type="protein sequence ID" value="AEB11382.1"/>
    <property type="molecule type" value="Genomic_DNA"/>
</dbReference>
<evidence type="ECO:0000313" key="4">
    <source>
        <dbReference type="EMBL" id="AEB11382.1"/>
    </source>
</evidence>
<proteinExistence type="predicted"/>
<evidence type="ECO:0000256" key="2">
    <source>
        <dbReference type="SAM" id="Phobius"/>
    </source>
</evidence>